<keyword evidence="3" id="KW-1185">Reference proteome</keyword>
<dbReference type="Proteomes" id="UP000789759">
    <property type="component" value="Unassembled WGS sequence"/>
</dbReference>
<sequence>MSQQPSNSSSSTTMHDIITEEAPPAYSPFPNSGEQSMAFGPTRAFETIPYQPPQQNQSSRPSNNYYQRTQQPVIYHQQVSTNPPPLPPRNNATSNLTLRYPAGYICSTCNNTGYIRQRTRCQQCWKSFAVPNVIYASPGDPAIGGRLCTHCRGSGRVSLLFIEDLCPRCQGVGRVFT</sequence>
<dbReference type="Gene3D" id="2.10.230.10">
    <property type="entry name" value="Heat shock protein DnaJ, cysteine-rich domain"/>
    <property type="match status" value="1"/>
</dbReference>
<evidence type="ECO:0000256" key="1">
    <source>
        <dbReference type="SAM" id="MobiDB-lite"/>
    </source>
</evidence>
<dbReference type="AlphaFoldDB" id="A0A9N8ZGT7"/>
<dbReference type="PANTHER" id="PTHR28031">
    <property type="entry name" value="PROLINE-RICH PROTEIN HUA1"/>
    <property type="match status" value="1"/>
</dbReference>
<comment type="caution">
    <text evidence="2">The sequence shown here is derived from an EMBL/GenBank/DDBJ whole genome shotgun (WGS) entry which is preliminary data.</text>
</comment>
<feature type="compositionally biased region" description="Low complexity" evidence="1">
    <location>
        <begin position="53"/>
        <end position="64"/>
    </location>
</feature>
<organism evidence="2 3">
    <name type="scientific">Cetraspora pellucida</name>
    <dbReference type="NCBI Taxonomy" id="1433469"/>
    <lineage>
        <taxon>Eukaryota</taxon>
        <taxon>Fungi</taxon>
        <taxon>Fungi incertae sedis</taxon>
        <taxon>Mucoromycota</taxon>
        <taxon>Glomeromycotina</taxon>
        <taxon>Glomeromycetes</taxon>
        <taxon>Diversisporales</taxon>
        <taxon>Gigasporaceae</taxon>
        <taxon>Cetraspora</taxon>
    </lineage>
</organism>
<dbReference type="InterPro" id="IPR038910">
    <property type="entry name" value="Hua1-like"/>
</dbReference>
<feature type="region of interest" description="Disordered" evidence="1">
    <location>
        <begin position="1"/>
        <end position="64"/>
    </location>
</feature>
<dbReference type="PANTHER" id="PTHR28031:SF1">
    <property type="entry name" value="PROLINE-RICH PROTEIN HUA1"/>
    <property type="match status" value="1"/>
</dbReference>
<name>A0A9N8ZGT7_9GLOM</name>
<reference evidence="2" key="1">
    <citation type="submission" date="2021-06" db="EMBL/GenBank/DDBJ databases">
        <authorList>
            <person name="Kallberg Y."/>
            <person name="Tangrot J."/>
            <person name="Rosling A."/>
        </authorList>
    </citation>
    <scope>NUCLEOTIDE SEQUENCE</scope>
    <source>
        <strain evidence="2">FL966</strain>
    </source>
</reference>
<dbReference type="OrthoDB" id="2405700at2759"/>
<evidence type="ECO:0000313" key="2">
    <source>
        <dbReference type="EMBL" id="CAG8492353.1"/>
    </source>
</evidence>
<gene>
    <name evidence="2" type="ORF">CPELLU_LOCUS2042</name>
</gene>
<evidence type="ECO:0000313" key="3">
    <source>
        <dbReference type="Proteomes" id="UP000789759"/>
    </source>
</evidence>
<dbReference type="EMBL" id="CAJVQA010000837">
    <property type="protein sequence ID" value="CAG8492353.1"/>
    <property type="molecule type" value="Genomic_DNA"/>
</dbReference>
<proteinExistence type="predicted"/>
<protein>
    <submittedName>
        <fullName evidence="2">357_t:CDS:1</fullName>
    </submittedName>
</protein>
<accession>A0A9N8ZGT7</accession>
<feature type="compositionally biased region" description="Low complexity" evidence="1">
    <location>
        <begin position="1"/>
        <end position="11"/>
    </location>
</feature>
<dbReference type="GO" id="GO:0005737">
    <property type="term" value="C:cytoplasm"/>
    <property type="evidence" value="ECO:0007669"/>
    <property type="project" value="TreeGrafter"/>
</dbReference>